<dbReference type="AlphaFoldDB" id="A0A6L2KWJ1"/>
<proteinExistence type="predicted"/>
<evidence type="ECO:0000313" key="1">
    <source>
        <dbReference type="EMBL" id="GEU53838.1"/>
    </source>
</evidence>
<protein>
    <submittedName>
        <fullName evidence="1">Uncharacterized protein</fullName>
    </submittedName>
</protein>
<comment type="caution">
    <text evidence="1">The sequence shown here is derived from an EMBL/GenBank/DDBJ whole genome shotgun (WGS) entry which is preliminary data.</text>
</comment>
<gene>
    <name evidence="1" type="ORF">Tci_025816</name>
</gene>
<sequence length="311" mass="34755">MATNPNDVRLVVLMAPQEAHDEEDCLEEQMLNLMHRFAGRFTNRRTEIYRLMTLLDHPLIEYGRYTLGCMTGADMKKATYLKMVAVEFVVETSLDCHGYFDLRLRSRRKKLNALNRSIEFDNPVRGGSDGEHPHTIGRLIEGASCGGIHMVVKDLDLEPKIDTMMRDFLNSSWWKELSKETGSEILPTGDGSHGKTFEPIVSLIAKEKLKGKNATADKVATTSLVNCDVVNPQNLLQASSMSATLTSSQGILTSSLKHFDVVTGDCDAVSTHCMPYLHHLRVELQSCPVSSQIESKSRVFPLNAKITKRND</sequence>
<reference evidence="1" key="1">
    <citation type="journal article" date="2019" name="Sci. Rep.">
        <title>Draft genome of Tanacetum cinerariifolium, the natural source of mosquito coil.</title>
        <authorList>
            <person name="Yamashiro T."/>
            <person name="Shiraishi A."/>
            <person name="Satake H."/>
            <person name="Nakayama K."/>
        </authorList>
    </citation>
    <scope>NUCLEOTIDE SEQUENCE</scope>
</reference>
<organism evidence="1">
    <name type="scientific">Tanacetum cinerariifolium</name>
    <name type="common">Dalmatian daisy</name>
    <name type="synonym">Chrysanthemum cinerariifolium</name>
    <dbReference type="NCBI Taxonomy" id="118510"/>
    <lineage>
        <taxon>Eukaryota</taxon>
        <taxon>Viridiplantae</taxon>
        <taxon>Streptophyta</taxon>
        <taxon>Embryophyta</taxon>
        <taxon>Tracheophyta</taxon>
        <taxon>Spermatophyta</taxon>
        <taxon>Magnoliopsida</taxon>
        <taxon>eudicotyledons</taxon>
        <taxon>Gunneridae</taxon>
        <taxon>Pentapetalae</taxon>
        <taxon>asterids</taxon>
        <taxon>campanulids</taxon>
        <taxon>Asterales</taxon>
        <taxon>Asteraceae</taxon>
        <taxon>Asteroideae</taxon>
        <taxon>Anthemideae</taxon>
        <taxon>Anthemidinae</taxon>
        <taxon>Tanacetum</taxon>
    </lineage>
</organism>
<dbReference type="EMBL" id="BKCJ010003236">
    <property type="protein sequence ID" value="GEU53838.1"/>
    <property type="molecule type" value="Genomic_DNA"/>
</dbReference>
<accession>A0A6L2KWJ1</accession>
<name>A0A6L2KWJ1_TANCI</name>